<keyword evidence="1" id="KW-1133">Transmembrane helix</keyword>
<sequence>MIRRAAHGLRRFRQQQDGNATVEFAIVIPAFIMILMSTVELGMINLRHSQLERALDQTVRTIRLSTGGDMSHDQLRDEICTRSGFIDECNTSLRLEMLRINPYAWTPIDPTPDCIDSVEEVQPVRTFVNGQSNELMFIRACMKFEPIFPTWGLGTHLTKDGDGRVNLIASSAFVQEPR</sequence>
<gene>
    <name evidence="3" type="ORF">PHA8399_00182</name>
</gene>
<name>A0A0P1H5J0_9RHOB</name>
<dbReference type="InterPro" id="IPR012495">
    <property type="entry name" value="TadE-like_dom"/>
</dbReference>
<evidence type="ECO:0000313" key="3">
    <source>
        <dbReference type="EMBL" id="CUH98075.1"/>
    </source>
</evidence>
<dbReference type="STRING" id="1396826.PHA8399_00182"/>
<keyword evidence="1" id="KW-0812">Transmembrane</keyword>
<feature type="domain" description="TadE-like" evidence="2">
    <location>
        <begin position="18"/>
        <end position="60"/>
    </location>
</feature>
<protein>
    <submittedName>
        <fullName evidence="3">Flp pilus assembly protein TadG</fullName>
    </submittedName>
</protein>
<accession>A0A0P1H5J0</accession>
<organism evidence="3 4">
    <name type="scientific">Leisingera aquaemixtae</name>
    <dbReference type="NCBI Taxonomy" id="1396826"/>
    <lineage>
        <taxon>Bacteria</taxon>
        <taxon>Pseudomonadati</taxon>
        <taxon>Pseudomonadota</taxon>
        <taxon>Alphaproteobacteria</taxon>
        <taxon>Rhodobacterales</taxon>
        <taxon>Roseobacteraceae</taxon>
        <taxon>Leisingera</taxon>
    </lineage>
</organism>
<reference evidence="3 4" key="1">
    <citation type="submission" date="2015-09" db="EMBL/GenBank/DDBJ databases">
        <authorList>
            <consortium name="Swine Surveillance"/>
        </authorList>
    </citation>
    <scope>NUCLEOTIDE SEQUENCE [LARGE SCALE GENOMIC DNA]</scope>
    <source>
        <strain evidence="3 4">CECT 8399</strain>
    </source>
</reference>
<evidence type="ECO:0000256" key="1">
    <source>
        <dbReference type="SAM" id="Phobius"/>
    </source>
</evidence>
<dbReference type="Pfam" id="PF07811">
    <property type="entry name" value="TadE"/>
    <property type="match status" value="1"/>
</dbReference>
<evidence type="ECO:0000259" key="2">
    <source>
        <dbReference type="Pfam" id="PF07811"/>
    </source>
</evidence>
<keyword evidence="1" id="KW-0472">Membrane</keyword>
<proteinExistence type="predicted"/>
<dbReference type="EMBL" id="CYSR01000002">
    <property type="protein sequence ID" value="CUH98075.1"/>
    <property type="molecule type" value="Genomic_DNA"/>
</dbReference>
<dbReference type="AlphaFoldDB" id="A0A0P1H5J0"/>
<dbReference type="Proteomes" id="UP000051326">
    <property type="component" value="Unassembled WGS sequence"/>
</dbReference>
<feature type="transmembrane region" description="Helical" evidence="1">
    <location>
        <begin position="21"/>
        <end position="44"/>
    </location>
</feature>
<dbReference type="RefSeq" id="WP_058284327.1">
    <property type="nucleotide sequence ID" value="NZ_CYSR01000002.1"/>
</dbReference>
<evidence type="ECO:0000313" key="4">
    <source>
        <dbReference type="Proteomes" id="UP000051326"/>
    </source>
</evidence>